<keyword evidence="3 8" id="KW-0472">Membrane</keyword>
<sequence>MKILPTSSKLCFWTAVFYTVLVSVISLPSVNKDVVNGEMVRLQCRFNPALSSGKVLYYWIRTNKDGKDNAAISDVALDPHYQVEFTPSEGRYDLFITHANYDTDNGHFECKLKEGGSGADIHNMAFTVTVLIPPGPPNIIPTNPTAREGEPFTLTCSSEGGSPDPLIQWYRKGTPLQGQLRKGGSRDKPTSSVLTISPRMEDDGAIYRCTVWNRAILEEQRLETSNTLKVHYSPRISFGPYNPLSVLAGKDAVLTCFVIASPPVHSVRWMKNGHLLSNTHKHTILGVTPDDSGIYTCIADNGVGKASQADLKLSVLYEPKVTVDKQKEVSKGESLSVKCNVDSNPPPNSLIWLKENDPFFRKSGDTLHLKAVFPDDSGKYICQATNILEASGSGTREHSRSNATVIVHVRHKPGDVEIVPNNNPVAVAGQPFTLTCLARPRGWPLPEYRWWKEGKEGTNLARRINYTIVPIHVSHEGQYYCQPRNPLGQGSIGSVYLTVHEPPSLVIPLRPQVIKRDGDASFGVTCKARGKPKPKIQWLKNGQEISEKTDLFSIETTDYVEDKNAYSVQSTLTFQGPGRARETLSLTDRGQYTCEFKNGFGEPAKSEMMLRIEHSPVVRHTYNRMAFDNGETAFLQCKMQAYPEPSFEWSFKGRILDNYGNYGTNVTDLGEDIFLGSLSIRDVKDSDYGDYTCQAWNQVGDDEKTIIKLVRKSAPDRPTGLDVMDVNSNQITLRWTEGFNGGFSNTEFIVTYVNLETGHAKNESCRNQNPCQITGLQSKTNYRFKVMAVNPRGYSPYSDDIVVSTKVNLKDMPRAAVAQYDRGSHHVFFRVSPTSFSLLAKVEARQAGETEWQLQKTIPVEHEEVEVYINSDHNEFSDVRIVLCLQSNETWCGDEKLAEPYIGGIPQAVGAKPPLSTAHMIVIATVAAAVFLLLVIVVICCCWKRKGKKVDKRDYEMKSTNSPPNAISPPYYAHGTIGNKGVEETLDDVSKVPMYSHSLHGINGELMNGHLSPNSHHANVMMYLPEQEVGGNDSHSDLWMKGGGELPPEGSYNPYDGGLPNGYYYPED</sequence>
<dbReference type="SMART" id="SM00060">
    <property type="entry name" value="FN3"/>
    <property type="match status" value="1"/>
</dbReference>
<evidence type="ECO:0000256" key="2">
    <source>
        <dbReference type="ARBA" id="ARBA00022737"/>
    </source>
</evidence>
<dbReference type="InterPro" id="IPR036179">
    <property type="entry name" value="Ig-like_dom_sf"/>
</dbReference>
<feature type="domain" description="Ig-like" evidence="10">
    <location>
        <begin position="413"/>
        <end position="498"/>
    </location>
</feature>
<evidence type="ECO:0000256" key="6">
    <source>
        <dbReference type="ARBA" id="ARBA00023319"/>
    </source>
</evidence>
<feature type="chain" id="PRO_5046647873" evidence="9">
    <location>
        <begin position="33"/>
        <end position="1068"/>
    </location>
</feature>
<evidence type="ECO:0000256" key="9">
    <source>
        <dbReference type="SAM" id="SignalP"/>
    </source>
</evidence>
<evidence type="ECO:0000256" key="7">
    <source>
        <dbReference type="SAM" id="MobiDB-lite"/>
    </source>
</evidence>
<feature type="transmembrane region" description="Helical" evidence="8">
    <location>
        <begin position="920"/>
        <end position="943"/>
    </location>
</feature>
<dbReference type="PROSITE" id="PS50835">
    <property type="entry name" value="IG_LIKE"/>
    <property type="match status" value="7"/>
</dbReference>
<evidence type="ECO:0000313" key="12">
    <source>
        <dbReference type="Proteomes" id="UP000694941"/>
    </source>
</evidence>
<dbReference type="Gene3D" id="2.60.40.10">
    <property type="entry name" value="Immunoglobulins"/>
    <property type="match status" value="8"/>
</dbReference>
<keyword evidence="2" id="KW-0677">Repeat</keyword>
<proteinExistence type="predicted"/>
<feature type="domain" description="Ig-like" evidence="10">
    <location>
        <begin position="319"/>
        <end position="401"/>
    </location>
</feature>
<dbReference type="Pfam" id="PF00041">
    <property type="entry name" value="fn3"/>
    <property type="match status" value="1"/>
</dbReference>
<keyword evidence="8" id="KW-1133">Transmembrane helix</keyword>
<dbReference type="SUPFAM" id="SSF49265">
    <property type="entry name" value="Fibronectin type III"/>
    <property type="match status" value="1"/>
</dbReference>
<organism evidence="12 13">
    <name type="scientific">Limulus polyphemus</name>
    <name type="common">Atlantic horseshoe crab</name>
    <dbReference type="NCBI Taxonomy" id="6850"/>
    <lineage>
        <taxon>Eukaryota</taxon>
        <taxon>Metazoa</taxon>
        <taxon>Ecdysozoa</taxon>
        <taxon>Arthropoda</taxon>
        <taxon>Chelicerata</taxon>
        <taxon>Merostomata</taxon>
        <taxon>Xiphosura</taxon>
        <taxon>Limulidae</taxon>
        <taxon>Limulus</taxon>
    </lineage>
</organism>
<evidence type="ECO:0000256" key="8">
    <source>
        <dbReference type="SAM" id="Phobius"/>
    </source>
</evidence>
<protein>
    <submittedName>
        <fullName evidence="13">Hemicentin-1-like</fullName>
    </submittedName>
</protein>
<feature type="signal peptide" evidence="9">
    <location>
        <begin position="1"/>
        <end position="32"/>
    </location>
</feature>
<dbReference type="InterPro" id="IPR007110">
    <property type="entry name" value="Ig-like_dom"/>
</dbReference>
<evidence type="ECO:0000256" key="4">
    <source>
        <dbReference type="ARBA" id="ARBA00023157"/>
    </source>
</evidence>
<dbReference type="InterPro" id="IPR051275">
    <property type="entry name" value="Cell_adhesion_signaling"/>
</dbReference>
<keyword evidence="5" id="KW-0325">Glycoprotein</keyword>
<keyword evidence="8" id="KW-0812">Transmembrane</keyword>
<dbReference type="SMART" id="SM00409">
    <property type="entry name" value="IG"/>
    <property type="match status" value="7"/>
</dbReference>
<feature type="region of interest" description="Disordered" evidence="7">
    <location>
        <begin position="1041"/>
        <end position="1068"/>
    </location>
</feature>
<dbReference type="PANTHER" id="PTHR11640:SF134">
    <property type="entry name" value="ECHINOID, ISOFORM A-RELATED"/>
    <property type="match status" value="1"/>
</dbReference>
<dbReference type="CDD" id="cd00096">
    <property type="entry name" value="Ig"/>
    <property type="match status" value="2"/>
</dbReference>
<feature type="domain" description="Ig-like" evidence="10">
    <location>
        <begin position="234"/>
        <end position="314"/>
    </location>
</feature>
<keyword evidence="12" id="KW-1185">Reference proteome</keyword>
<evidence type="ECO:0000313" key="13">
    <source>
        <dbReference type="RefSeq" id="XP_022251637.1"/>
    </source>
</evidence>
<dbReference type="RefSeq" id="XP_022251637.1">
    <property type="nucleotide sequence ID" value="XM_022395929.1"/>
</dbReference>
<keyword evidence="4" id="KW-1015">Disulfide bond</keyword>
<gene>
    <name evidence="13" type="primary">LOC106467746</name>
</gene>
<dbReference type="SMART" id="SM00408">
    <property type="entry name" value="IGc2"/>
    <property type="match status" value="6"/>
</dbReference>
<dbReference type="Proteomes" id="UP000694941">
    <property type="component" value="Unplaced"/>
</dbReference>
<dbReference type="Pfam" id="PF07679">
    <property type="entry name" value="I-set"/>
    <property type="match status" value="1"/>
</dbReference>
<dbReference type="InterPro" id="IPR013783">
    <property type="entry name" value="Ig-like_fold"/>
</dbReference>
<keyword evidence="9" id="KW-0732">Signal</keyword>
<evidence type="ECO:0000256" key="3">
    <source>
        <dbReference type="ARBA" id="ARBA00023136"/>
    </source>
</evidence>
<dbReference type="InterPro" id="IPR003599">
    <property type="entry name" value="Ig_sub"/>
</dbReference>
<evidence type="ECO:0000259" key="10">
    <source>
        <dbReference type="PROSITE" id="PS50835"/>
    </source>
</evidence>
<evidence type="ECO:0000256" key="5">
    <source>
        <dbReference type="ARBA" id="ARBA00023180"/>
    </source>
</evidence>
<evidence type="ECO:0000256" key="1">
    <source>
        <dbReference type="ARBA" id="ARBA00004479"/>
    </source>
</evidence>
<comment type="subcellular location">
    <subcellularLocation>
        <location evidence="1">Membrane</location>
        <topology evidence="1">Single-pass type I membrane protein</topology>
    </subcellularLocation>
</comment>
<dbReference type="InterPro" id="IPR013098">
    <property type="entry name" value="Ig_I-set"/>
</dbReference>
<name>A0ABM1T6Y1_LIMPO</name>
<keyword evidence="6" id="KW-0393">Immunoglobulin domain</keyword>
<dbReference type="CDD" id="cd00063">
    <property type="entry name" value="FN3"/>
    <property type="match status" value="1"/>
</dbReference>
<dbReference type="InterPro" id="IPR003961">
    <property type="entry name" value="FN3_dom"/>
</dbReference>
<feature type="domain" description="Ig-like" evidence="10">
    <location>
        <begin position="502"/>
        <end position="611"/>
    </location>
</feature>
<feature type="domain" description="Fibronectin type-III" evidence="11">
    <location>
        <begin position="717"/>
        <end position="808"/>
    </location>
</feature>
<dbReference type="PROSITE" id="PS50853">
    <property type="entry name" value="FN3"/>
    <property type="match status" value="1"/>
</dbReference>
<evidence type="ECO:0000259" key="11">
    <source>
        <dbReference type="PROSITE" id="PS50853"/>
    </source>
</evidence>
<dbReference type="SUPFAM" id="SSF48726">
    <property type="entry name" value="Immunoglobulin"/>
    <property type="match status" value="7"/>
</dbReference>
<dbReference type="GeneID" id="106467746"/>
<dbReference type="InterPro" id="IPR036116">
    <property type="entry name" value="FN3_sf"/>
</dbReference>
<feature type="domain" description="Ig-like" evidence="10">
    <location>
        <begin position="137"/>
        <end position="229"/>
    </location>
</feature>
<accession>A0ABM1T6Y1</accession>
<feature type="domain" description="Ig-like" evidence="10">
    <location>
        <begin position="5"/>
        <end position="127"/>
    </location>
</feature>
<dbReference type="Pfam" id="PF13927">
    <property type="entry name" value="Ig_3"/>
    <property type="match status" value="5"/>
</dbReference>
<reference evidence="13" key="1">
    <citation type="submission" date="2025-08" db="UniProtKB">
        <authorList>
            <consortium name="RefSeq"/>
        </authorList>
    </citation>
    <scope>IDENTIFICATION</scope>
    <source>
        <tissue evidence="13">Muscle</tissue>
    </source>
</reference>
<dbReference type="InterPro" id="IPR003598">
    <property type="entry name" value="Ig_sub2"/>
</dbReference>
<dbReference type="PANTHER" id="PTHR11640">
    <property type="entry name" value="NEPHRIN"/>
    <property type="match status" value="1"/>
</dbReference>
<feature type="domain" description="Ig-like" evidence="10">
    <location>
        <begin position="616"/>
        <end position="707"/>
    </location>
</feature>